<organism evidence="2 3">
    <name type="scientific">Halalkalibacillus sediminis</name>
    <dbReference type="NCBI Taxonomy" id="2018042"/>
    <lineage>
        <taxon>Bacteria</taxon>
        <taxon>Bacillati</taxon>
        <taxon>Bacillota</taxon>
        <taxon>Bacilli</taxon>
        <taxon>Bacillales</taxon>
        <taxon>Bacillaceae</taxon>
        <taxon>Halalkalibacillus</taxon>
    </lineage>
</organism>
<dbReference type="EMBL" id="PJNH01000001">
    <property type="protein sequence ID" value="PKR78662.1"/>
    <property type="molecule type" value="Genomic_DNA"/>
</dbReference>
<dbReference type="NCBIfam" id="NF005825">
    <property type="entry name" value="PRK07714.1"/>
    <property type="match status" value="1"/>
</dbReference>
<name>A0A2I0QWE6_9BACI</name>
<dbReference type="OrthoDB" id="9794863at2"/>
<dbReference type="Gene3D" id="3.30.1330.30">
    <property type="match status" value="1"/>
</dbReference>
<comment type="caution">
    <text evidence="2">The sequence shown here is derived from an EMBL/GenBank/DDBJ whole genome shotgun (WGS) entry which is preliminary data.</text>
</comment>
<dbReference type="InterPro" id="IPR004038">
    <property type="entry name" value="Ribosomal_eL8/eL30/eS12/Gad45"/>
</dbReference>
<keyword evidence="3" id="KW-1185">Reference proteome</keyword>
<keyword evidence="2" id="KW-0687">Ribonucleoprotein</keyword>
<evidence type="ECO:0000259" key="1">
    <source>
        <dbReference type="Pfam" id="PF01248"/>
    </source>
</evidence>
<dbReference type="RefSeq" id="WP_101330405.1">
    <property type="nucleotide sequence ID" value="NZ_PJNH01000001.1"/>
</dbReference>
<dbReference type="Proteomes" id="UP000243524">
    <property type="component" value="Unassembled WGS sequence"/>
</dbReference>
<evidence type="ECO:0000313" key="2">
    <source>
        <dbReference type="EMBL" id="PKR78662.1"/>
    </source>
</evidence>
<sequence length="100" mass="11268">MQEKHFNILGLAYRARKIALGEDLILQAIRSKEAKLVVIASDSSENTKKKLTDKCKSYQVPYHLIDNREKLSRALGKDDRVAVAVLDQGFAKKLEQLLGD</sequence>
<accession>A0A2I0QWE6</accession>
<dbReference type="GO" id="GO:0005840">
    <property type="term" value="C:ribosome"/>
    <property type="evidence" value="ECO:0007669"/>
    <property type="project" value="UniProtKB-KW"/>
</dbReference>
<dbReference type="AlphaFoldDB" id="A0A2I0QWE6"/>
<protein>
    <submittedName>
        <fullName evidence="2">50S ribosomal protein L7ae</fullName>
    </submittedName>
</protein>
<evidence type="ECO:0000313" key="3">
    <source>
        <dbReference type="Proteomes" id="UP000243524"/>
    </source>
</evidence>
<feature type="domain" description="Ribosomal protein eL8/eL30/eS12/Gadd45" evidence="1">
    <location>
        <begin position="9"/>
        <end position="94"/>
    </location>
</feature>
<gene>
    <name evidence="2" type="ORF">CEY16_02580</name>
</gene>
<keyword evidence="2" id="KW-0689">Ribosomal protein</keyword>
<proteinExistence type="predicted"/>
<reference evidence="2 3" key="1">
    <citation type="submission" date="2017-06" db="EMBL/GenBank/DDBJ databases">
        <title>the draft geome sequence of Illustriluteabacillus marina B3227.</title>
        <authorList>
            <person name="He R.-H."/>
            <person name="Du Z.-J."/>
        </authorList>
    </citation>
    <scope>NUCLEOTIDE SEQUENCE [LARGE SCALE GENOMIC DNA]</scope>
    <source>
        <strain evidence="2 3">B3227</strain>
    </source>
</reference>
<dbReference type="Pfam" id="PF01248">
    <property type="entry name" value="Ribosomal_L7Ae"/>
    <property type="match status" value="1"/>
</dbReference>
<dbReference type="InterPro" id="IPR029064">
    <property type="entry name" value="Ribosomal_eL30-like_sf"/>
</dbReference>
<dbReference type="SUPFAM" id="SSF55315">
    <property type="entry name" value="L30e-like"/>
    <property type="match status" value="1"/>
</dbReference>